<reference evidence="11" key="1">
    <citation type="journal article" date="2020" name="Stud. Mycol.">
        <title>101 Dothideomycetes genomes: a test case for predicting lifestyles and emergence of pathogens.</title>
        <authorList>
            <person name="Haridas S."/>
            <person name="Albert R."/>
            <person name="Binder M."/>
            <person name="Bloem J."/>
            <person name="Labutti K."/>
            <person name="Salamov A."/>
            <person name="Andreopoulos B."/>
            <person name="Baker S."/>
            <person name="Barry K."/>
            <person name="Bills G."/>
            <person name="Bluhm B."/>
            <person name="Cannon C."/>
            <person name="Castanera R."/>
            <person name="Culley D."/>
            <person name="Daum C."/>
            <person name="Ezra D."/>
            <person name="Gonzalez J."/>
            <person name="Henrissat B."/>
            <person name="Kuo A."/>
            <person name="Liang C."/>
            <person name="Lipzen A."/>
            <person name="Lutzoni F."/>
            <person name="Magnuson J."/>
            <person name="Mondo S."/>
            <person name="Nolan M."/>
            <person name="Ohm R."/>
            <person name="Pangilinan J."/>
            <person name="Park H.-J."/>
            <person name="Ramirez L."/>
            <person name="Alfaro M."/>
            <person name="Sun H."/>
            <person name="Tritt A."/>
            <person name="Yoshinaga Y."/>
            <person name="Zwiers L.-H."/>
            <person name="Turgeon B."/>
            <person name="Goodwin S."/>
            <person name="Spatafora J."/>
            <person name="Crous P."/>
            <person name="Grigoriev I."/>
        </authorList>
    </citation>
    <scope>NUCLEOTIDE SEQUENCE</scope>
    <source>
        <strain evidence="11">CBS 101060</strain>
    </source>
</reference>
<dbReference type="PANTHER" id="PTHR12537">
    <property type="entry name" value="RNA BINDING PROTEIN PUMILIO-RELATED"/>
    <property type="match status" value="1"/>
</dbReference>
<feature type="domain" description="PUM-HD" evidence="10">
    <location>
        <begin position="482"/>
        <end position="825"/>
    </location>
</feature>
<dbReference type="Proteomes" id="UP000799429">
    <property type="component" value="Unassembled WGS sequence"/>
</dbReference>
<protein>
    <recommendedName>
        <fullName evidence="7">Pumilio homology domain family member 3</fullName>
    </recommendedName>
</protein>
<feature type="repeat" description="Pumilio" evidence="8">
    <location>
        <begin position="685"/>
        <end position="720"/>
    </location>
</feature>
<feature type="compositionally biased region" description="Polar residues" evidence="9">
    <location>
        <begin position="61"/>
        <end position="85"/>
    </location>
</feature>
<dbReference type="OrthoDB" id="668540at2759"/>
<dbReference type="Gene3D" id="1.25.10.10">
    <property type="entry name" value="Leucine-rich Repeat Variant"/>
    <property type="match status" value="1"/>
</dbReference>
<feature type="repeat" description="Pumilio" evidence="8">
    <location>
        <begin position="649"/>
        <end position="684"/>
    </location>
</feature>
<evidence type="ECO:0000256" key="9">
    <source>
        <dbReference type="SAM" id="MobiDB-lite"/>
    </source>
</evidence>
<dbReference type="PROSITE" id="PS00141">
    <property type="entry name" value="ASP_PROTEASE"/>
    <property type="match status" value="1"/>
</dbReference>
<dbReference type="SUPFAM" id="SSF48371">
    <property type="entry name" value="ARM repeat"/>
    <property type="match status" value="1"/>
</dbReference>
<comment type="function">
    <text evidence="5">RNA-binding nucleolar protein required for pre-rRNA processing. Involved in production of 18S rRNA and assembly of small ribosomal subunit.</text>
</comment>
<evidence type="ECO:0000256" key="7">
    <source>
        <dbReference type="ARBA" id="ARBA00081811"/>
    </source>
</evidence>
<keyword evidence="4" id="KW-0694">RNA-binding</keyword>
<evidence type="ECO:0000256" key="2">
    <source>
        <dbReference type="ARBA" id="ARBA00022490"/>
    </source>
</evidence>
<evidence type="ECO:0000259" key="10">
    <source>
        <dbReference type="PROSITE" id="PS50303"/>
    </source>
</evidence>
<dbReference type="InterPro" id="IPR033133">
    <property type="entry name" value="PUM-HD"/>
</dbReference>
<dbReference type="GO" id="GO:0000288">
    <property type="term" value="P:nuclear-transcribed mRNA catabolic process, deadenylation-dependent decay"/>
    <property type="evidence" value="ECO:0007669"/>
    <property type="project" value="TreeGrafter"/>
</dbReference>
<feature type="repeat" description="Pumilio" evidence="8">
    <location>
        <begin position="577"/>
        <end position="612"/>
    </location>
</feature>
<dbReference type="GO" id="GO:0004190">
    <property type="term" value="F:aspartic-type endopeptidase activity"/>
    <property type="evidence" value="ECO:0007669"/>
    <property type="project" value="InterPro"/>
</dbReference>
<dbReference type="SMART" id="SM00025">
    <property type="entry name" value="Pumilio"/>
    <property type="match status" value="8"/>
</dbReference>
<feature type="repeat" description="Pumilio" evidence="8">
    <location>
        <begin position="721"/>
        <end position="757"/>
    </location>
</feature>
<dbReference type="InterPro" id="IPR033712">
    <property type="entry name" value="Pumilio_RNA-bd"/>
</dbReference>
<dbReference type="Pfam" id="PF00806">
    <property type="entry name" value="PUF"/>
    <property type="match status" value="8"/>
</dbReference>
<comment type="caution">
    <text evidence="11">The sequence shown here is derived from an EMBL/GenBank/DDBJ whole genome shotgun (WGS) entry which is preliminary data.</text>
</comment>
<evidence type="ECO:0000313" key="12">
    <source>
        <dbReference type="Proteomes" id="UP000799429"/>
    </source>
</evidence>
<comment type="subcellular location">
    <subcellularLocation>
        <location evidence="1">Cytoplasm</location>
    </subcellularLocation>
</comment>
<name>A0A9P4SDH1_9PEZI</name>
<dbReference type="GO" id="GO:0006508">
    <property type="term" value="P:proteolysis"/>
    <property type="evidence" value="ECO:0007669"/>
    <property type="project" value="InterPro"/>
</dbReference>
<organism evidence="11 12">
    <name type="scientific">Patellaria atrata CBS 101060</name>
    <dbReference type="NCBI Taxonomy" id="1346257"/>
    <lineage>
        <taxon>Eukaryota</taxon>
        <taxon>Fungi</taxon>
        <taxon>Dikarya</taxon>
        <taxon>Ascomycota</taxon>
        <taxon>Pezizomycotina</taxon>
        <taxon>Dothideomycetes</taxon>
        <taxon>Dothideomycetes incertae sedis</taxon>
        <taxon>Patellariales</taxon>
        <taxon>Patellariaceae</taxon>
        <taxon>Patellaria</taxon>
    </lineage>
</organism>
<dbReference type="EMBL" id="MU006093">
    <property type="protein sequence ID" value="KAF2840364.1"/>
    <property type="molecule type" value="Genomic_DNA"/>
</dbReference>
<gene>
    <name evidence="11" type="ORF">M501DRAFT_931158</name>
</gene>
<keyword evidence="12" id="KW-1185">Reference proteome</keyword>
<accession>A0A9P4SDH1</accession>
<keyword evidence="3" id="KW-0677">Repeat</keyword>
<feature type="compositionally biased region" description="Polar residues" evidence="9">
    <location>
        <begin position="197"/>
        <end position="216"/>
    </location>
</feature>
<feature type="repeat" description="Pumilio" evidence="8">
    <location>
        <begin position="541"/>
        <end position="576"/>
    </location>
</feature>
<comment type="similarity">
    <text evidence="6">Belongs to the PUF3 family.</text>
</comment>
<feature type="compositionally biased region" description="Low complexity" evidence="9">
    <location>
        <begin position="842"/>
        <end position="871"/>
    </location>
</feature>
<keyword evidence="2" id="KW-0963">Cytoplasm</keyword>
<feature type="region of interest" description="Disordered" evidence="9">
    <location>
        <begin position="828"/>
        <end position="872"/>
    </location>
</feature>
<dbReference type="InterPro" id="IPR001969">
    <property type="entry name" value="Aspartic_peptidase_AS"/>
</dbReference>
<feature type="region of interest" description="Disordered" evidence="9">
    <location>
        <begin position="185"/>
        <end position="271"/>
    </location>
</feature>
<dbReference type="InterPro" id="IPR011989">
    <property type="entry name" value="ARM-like"/>
</dbReference>
<evidence type="ECO:0000256" key="3">
    <source>
        <dbReference type="ARBA" id="ARBA00022737"/>
    </source>
</evidence>
<dbReference type="CDD" id="cd07920">
    <property type="entry name" value="Pumilio"/>
    <property type="match status" value="1"/>
</dbReference>
<feature type="region of interest" description="Disordered" evidence="9">
    <location>
        <begin position="1"/>
        <end position="102"/>
    </location>
</feature>
<dbReference type="GO" id="GO:0003730">
    <property type="term" value="F:mRNA 3'-UTR binding"/>
    <property type="evidence" value="ECO:0007669"/>
    <property type="project" value="TreeGrafter"/>
</dbReference>
<feature type="repeat" description="Pumilio" evidence="8">
    <location>
        <begin position="613"/>
        <end position="648"/>
    </location>
</feature>
<dbReference type="PANTHER" id="PTHR12537:SF12">
    <property type="entry name" value="MATERNAL PROTEIN PUMILIO"/>
    <property type="match status" value="1"/>
</dbReference>
<evidence type="ECO:0000313" key="11">
    <source>
        <dbReference type="EMBL" id="KAF2840364.1"/>
    </source>
</evidence>
<dbReference type="AlphaFoldDB" id="A0A9P4SDH1"/>
<evidence type="ECO:0000256" key="5">
    <source>
        <dbReference type="ARBA" id="ARBA00024893"/>
    </source>
</evidence>
<evidence type="ECO:0000256" key="6">
    <source>
        <dbReference type="ARBA" id="ARBA00060736"/>
    </source>
</evidence>
<dbReference type="InterPro" id="IPR001313">
    <property type="entry name" value="Pumilio_RNA-bd_rpt"/>
</dbReference>
<dbReference type="GO" id="GO:0005737">
    <property type="term" value="C:cytoplasm"/>
    <property type="evidence" value="ECO:0007669"/>
    <property type="project" value="UniProtKB-SubCell"/>
</dbReference>
<proteinExistence type="inferred from homology"/>
<evidence type="ECO:0000256" key="4">
    <source>
        <dbReference type="ARBA" id="ARBA00022884"/>
    </source>
</evidence>
<dbReference type="PROSITE" id="PS50302">
    <property type="entry name" value="PUM"/>
    <property type="match status" value="8"/>
</dbReference>
<evidence type="ECO:0000256" key="1">
    <source>
        <dbReference type="ARBA" id="ARBA00004496"/>
    </source>
</evidence>
<dbReference type="FunFam" id="1.25.10.10:FF:000004">
    <property type="entry name" value="Pumilio homolog 1 isoform 2"/>
    <property type="match status" value="1"/>
</dbReference>
<dbReference type="InterPro" id="IPR016024">
    <property type="entry name" value="ARM-type_fold"/>
</dbReference>
<feature type="compositionally biased region" description="Polar residues" evidence="9">
    <location>
        <begin position="12"/>
        <end position="26"/>
    </location>
</feature>
<evidence type="ECO:0000256" key="8">
    <source>
        <dbReference type="PROSITE-ProRule" id="PRU00317"/>
    </source>
</evidence>
<feature type="repeat" description="Pumilio" evidence="8">
    <location>
        <begin position="505"/>
        <end position="540"/>
    </location>
</feature>
<sequence length="904" mass="99859">MGGTTKGWGNIWGNSALSANFGSTTRDSSRTRENGSYLNSGADSIEGKVGSSALLNDSPESDTWNRQTSPWGPTDTNPPTATQARNAGVSPVRHRASNQIQAPSAFMDTTTTAKSNYSTIPRTSVVSTGLLGSQFGGKGLLDSGSSNFTMPRANDPVTNGMNHFGRLNDGDGQLADNGVSAWADASLHSPTDDRRSVSNSEYFAPSSNGPSRNGSLPPSRHGAEPVQYPTALEGYSRFAQPPQPSFARGHTASISSQANGRSYPERNGSFQSDVMPQFGRLSIDNSSDQGMVLHRHSTVGNANLTFSQNQTESNFARQERSQQHLNLEEAFIHNGGTLTPDHFPVGPFNEQIKTFRNLHLNRGTLTPNGSDFRPSPFYSTGSTPPVYDHLYPSRSEQVSRANALQEKLRSIQQQEQSIYHQPYHQMLTNAQFRNQYNSFPYGTPNGLPMNNLPHTMTVPQLPSIMPAIEAPRGPRDQDPNVVRSTLLDEFKSNIKSTTKRYELKDIYAHVVEFSGDQHGSRFIQQKLETANSDEKERVFQEIQPNAMQLMTDVFGNYVIQKFFEHGDQNQKKILANRMKGHVLGLSLQMYGCRVVQKALEHVLVDQQASLVKELENNVLKCVKDQNGNHVVQKAIERVPAEHIQFIINAFTGQVSGLATHPYGCRVIQRMLEHCDEGARASILQELHACGSTLIPDQYGNYVTQHVIEHGRPEDRATIIDLIKDQLLPFSKHKFASNVVEKCLVYGTDEQRREIMMKVVEKTDKGESNLVMLIKDGYGNYVIQKLLDTLTHVDYITFLDYLHPEMQKAKRTVNGKQVMAVEKKMHRFDNVRPDLSTAGNDQTSVHSSTSTTTPSVASPTTTNSTQTSQGSPAAIANTSTVDIPVQNSDNKNRFTEFIGGVSLGN</sequence>
<dbReference type="PROSITE" id="PS50303">
    <property type="entry name" value="PUM_HD"/>
    <property type="match status" value="1"/>
</dbReference>
<feature type="repeat" description="Pumilio" evidence="8">
    <location>
        <begin position="764"/>
        <end position="799"/>
    </location>
</feature>